<dbReference type="VEuPathDB" id="FungiDB:CLCR_07777"/>
<feature type="transmembrane region" description="Helical" evidence="1">
    <location>
        <begin position="7"/>
        <end position="26"/>
    </location>
</feature>
<gene>
    <name evidence="2" type="ORF">CLCR_07777</name>
</gene>
<keyword evidence="3" id="KW-1185">Reference proteome</keyword>
<dbReference type="EMBL" id="LGRB01000010">
    <property type="protein sequence ID" value="OCT50112.1"/>
    <property type="molecule type" value="Genomic_DNA"/>
</dbReference>
<evidence type="ECO:0000313" key="3">
    <source>
        <dbReference type="Proteomes" id="UP000094526"/>
    </source>
</evidence>
<dbReference type="OrthoDB" id="10509975at2759"/>
<keyword evidence="1" id="KW-0472">Membrane</keyword>
<evidence type="ECO:0000256" key="1">
    <source>
        <dbReference type="SAM" id="Phobius"/>
    </source>
</evidence>
<name>A0A1C1CNQ2_9EURO</name>
<keyword evidence="1" id="KW-1133">Transmembrane helix</keyword>
<keyword evidence="1" id="KW-0812">Transmembrane</keyword>
<organism evidence="2 3">
    <name type="scientific">Cladophialophora carrionii</name>
    <dbReference type="NCBI Taxonomy" id="86049"/>
    <lineage>
        <taxon>Eukaryota</taxon>
        <taxon>Fungi</taxon>
        <taxon>Dikarya</taxon>
        <taxon>Ascomycota</taxon>
        <taxon>Pezizomycotina</taxon>
        <taxon>Eurotiomycetes</taxon>
        <taxon>Chaetothyriomycetidae</taxon>
        <taxon>Chaetothyriales</taxon>
        <taxon>Herpotrichiellaceae</taxon>
        <taxon>Cladophialophora</taxon>
    </lineage>
</organism>
<evidence type="ECO:0000313" key="2">
    <source>
        <dbReference type="EMBL" id="OCT50112.1"/>
    </source>
</evidence>
<protein>
    <submittedName>
        <fullName evidence="2">Uncharacterized protein</fullName>
    </submittedName>
</protein>
<dbReference type="AlphaFoldDB" id="A0A1C1CNQ2"/>
<accession>A0A1C1CNQ2</accession>
<proteinExistence type="predicted"/>
<comment type="caution">
    <text evidence="2">The sequence shown here is derived from an EMBL/GenBank/DDBJ whole genome shotgun (WGS) entry which is preliminary data.</text>
</comment>
<dbReference type="Proteomes" id="UP000094526">
    <property type="component" value="Unassembled WGS sequence"/>
</dbReference>
<reference evidence="3" key="1">
    <citation type="submission" date="2015-07" db="EMBL/GenBank/DDBJ databases">
        <authorList>
            <person name="Teixeira M.M."/>
            <person name="Souza R.C."/>
            <person name="Almeida L.G."/>
            <person name="Vicente V.A."/>
            <person name="de Hoog S."/>
            <person name="Bocca A.L."/>
            <person name="de Almeida S.R."/>
            <person name="Vasconcelos A.T."/>
            <person name="Felipe M.S."/>
        </authorList>
    </citation>
    <scope>NUCLEOTIDE SEQUENCE [LARGE SCALE GENOMIC DNA]</scope>
    <source>
        <strain evidence="3">KSF</strain>
    </source>
</reference>
<sequence length="112" mass="12256">MGDDDGAKIWVPVTVVGCVLILLLIMCCTPCGGGGCSGDDYLFEPGPRRRTPSRHLPTGLPWEEITTFSSFPTRPEPVLLGPRGGRRERADRDAGYYPGVNIIEREPIFGPR</sequence>